<protein>
    <submittedName>
        <fullName evidence="1">Uncharacterized protein</fullName>
    </submittedName>
</protein>
<accession>A0A2U1NV70</accession>
<keyword evidence="2" id="KW-1185">Reference proteome</keyword>
<dbReference type="AlphaFoldDB" id="A0A2U1NV70"/>
<dbReference type="OrthoDB" id="2335225at2759"/>
<evidence type="ECO:0000313" key="1">
    <source>
        <dbReference type="EMBL" id="PWA77381.1"/>
    </source>
</evidence>
<sequence length="118" mass="13965">MAPKFPKLLKTVREIGDRRIHKVLYAMLDREKKAYKGDESTYNERIGEIRARVEYRHEIILELQRFERDLIVDEGLADLINEEKEDLAEIGRLVQMSYGSTLRATRKSVLMKKMKKLK</sequence>
<name>A0A2U1NV70_ARTAN</name>
<organism evidence="1 2">
    <name type="scientific">Artemisia annua</name>
    <name type="common">Sweet wormwood</name>
    <dbReference type="NCBI Taxonomy" id="35608"/>
    <lineage>
        <taxon>Eukaryota</taxon>
        <taxon>Viridiplantae</taxon>
        <taxon>Streptophyta</taxon>
        <taxon>Embryophyta</taxon>
        <taxon>Tracheophyta</taxon>
        <taxon>Spermatophyta</taxon>
        <taxon>Magnoliopsida</taxon>
        <taxon>eudicotyledons</taxon>
        <taxon>Gunneridae</taxon>
        <taxon>Pentapetalae</taxon>
        <taxon>asterids</taxon>
        <taxon>campanulids</taxon>
        <taxon>Asterales</taxon>
        <taxon>Asteraceae</taxon>
        <taxon>Asteroideae</taxon>
        <taxon>Anthemideae</taxon>
        <taxon>Artemisiinae</taxon>
        <taxon>Artemisia</taxon>
    </lineage>
</organism>
<evidence type="ECO:0000313" key="2">
    <source>
        <dbReference type="Proteomes" id="UP000245207"/>
    </source>
</evidence>
<comment type="caution">
    <text evidence="1">The sequence shown here is derived from an EMBL/GenBank/DDBJ whole genome shotgun (WGS) entry which is preliminary data.</text>
</comment>
<reference evidence="1 2" key="1">
    <citation type="journal article" date="2018" name="Mol. Plant">
        <title>The genome of Artemisia annua provides insight into the evolution of Asteraceae family and artemisinin biosynthesis.</title>
        <authorList>
            <person name="Shen Q."/>
            <person name="Zhang L."/>
            <person name="Liao Z."/>
            <person name="Wang S."/>
            <person name="Yan T."/>
            <person name="Shi P."/>
            <person name="Liu M."/>
            <person name="Fu X."/>
            <person name="Pan Q."/>
            <person name="Wang Y."/>
            <person name="Lv Z."/>
            <person name="Lu X."/>
            <person name="Zhang F."/>
            <person name="Jiang W."/>
            <person name="Ma Y."/>
            <person name="Chen M."/>
            <person name="Hao X."/>
            <person name="Li L."/>
            <person name="Tang Y."/>
            <person name="Lv G."/>
            <person name="Zhou Y."/>
            <person name="Sun X."/>
            <person name="Brodelius P.E."/>
            <person name="Rose J.K.C."/>
            <person name="Tang K."/>
        </authorList>
    </citation>
    <scope>NUCLEOTIDE SEQUENCE [LARGE SCALE GENOMIC DNA]</scope>
    <source>
        <strain evidence="2">cv. Huhao1</strain>
        <tissue evidence="1">Leaf</tissue>
    </source>
</reference>
<proteinExistence type="predicted"/>
<dbReference type="Proteomes" id="UP000245207">
    <property type="component" value="Unassembled WGS sequence"/>
</dbReference>
<dbReference type="EMBL" id="PKPP01002135">
    <property type="protein sequence ID" value="PWA77381.1"/>
    <property type="molecule type" value="Genomic_DNA"/>
</dbReference>
<gene>
    <name evidence="1" type="ORF">CTI12_AA220420</name>
</gene>